<comment type="caution">
    <text evidence="1">The sequence shown here is derived from an EMBL/GenBank/DDBJ whole genome shotgun (WGS) entry which is preliminary data.</text>
</comment>
<evidence type="ECO:0000313" key="2">
    <source>
        <dbReference type="Proteomes" id="UP000070089"/>
    </source>
</evidence>
<dbReference type="AlphaFoldDB" id="A0A132NPB3"/>
<protein>
    <submittedName>
        <fullName evidence="1">Uncharacterized protein</fullName>
    </submittedName>
</protein>
<accession>A0A132NPB3</accession>
<dbReference type="EMBL" id="JXTI01000171">
    <property type="protein sequence ID" value="KWX11602.1"/>
    <property type="molecule type" value="Genomic_DNA"/>
</dbReference>
<organism evidence="1 2">
    <name type="scientific">Giardia duodenalis assemblage B</name>
    <dbReference type="NCBI Taxonomy" id="1394984"/>
    <lineage>
        <taxon>Eukaryota</taxon>
        <taxon>Metamonada</taxon>
        <taxon>Diplomonadida</taxon>
        <taxon>Hexamitidae</taxon>
        <taxon>Giardiinae</taxon>
        <taxon>Giardia</taxon>
    </lineage>
</organism>
<dbReference type="OrthoDB" id="10254049at2759"/>
<name>A0A132NPB3_GIAIN</name>
<dbReference type="VEuPathDB" id="GiardiaDB:QR46_4442"/>
<gene>
    <name evidence="1" type="ORF">QR46_4442</name>
</gene>
<proteinExistence type="predicted"/>
<evidence type="ECO:0000313" key="1">
    <source>
        <dbReference type="EMBL" id="KWX11602.1"/>
    </source>
</evidence>
<dbReference type="Proteomes" id="UP000070089">
    <property type="component" value="Unassembled WGS sequence"/>
</dbReference>
<sequence length="146" mass="15538">MPSPGLAPAILPVSVDVHAQQFPGVVLHMLLDTGSTNSSLFLDTIDVLGGQATFRLWAISPEKQANPLFTLPISANGKVVTKYGASVRPYVRLDISLVDDSDKIPSKQLLVSLQSGRSFGKYNGVLGLDYMAGTPNLVLDLTASEL</sequence>
<reference evidence="1 2" key="1">
    <citation type="journal article" date="2015" name="Mol. Biochem. Parasitol.">
        <title>Identification of polymorphic genes for use in assemblage B genotyping assays through comparative genomics of multiple assemblage B Giardia duodenalis isolates.</title>
        <authorList>
            <person name="Wielinga C."/>
            <person name="Thompson R.C."/>
            <person name="Monis P."/>
            <person name="Ryan U."/>
        </authorList>
    </citation>
    <scope>NUCLEOTIDE SEQUENCE [LARGE SCALE GENOMIC DNA]</scope>
    <source>
        <strain evidence="1 2">BAH15c1</strain>
    </source>
</reference>